<gene>
    <name evidence="2" type="ORF">GCM10009721_28290</name>
</gene>
<dbReference type="RefSeq" id="WP_052358594.1">
    <property type="nucleotide sequence ID" value="NZ_BMNZ01000005.1"/>
</dbReference>
<protein>
    <submittedName>
        <fullName evidence="2">Uncharacterized protein</fullName>
    </submittedName>
</protein>
<proteinExistence type="predicted"/>
<evidence type="ECO:0000313" key="2">
    <source>
        <dbReference type="EMBL" id="GGM99591.1"/>
    </source>
</evidence>
<sequence>MSDEEIWSSADARPRATNDARRARRPLLGLLLLPVVLLLAGCSGQGGAESQNAVDAALRFATAVQGDAGTACDLLAPGTRQELEDQDGPCPTALPDQNLPRASGPGEAEVYGKDAIVRLSGDTIFLARFDEGWRVTAAGCVDAGKDKPYSCSVKGN</sequence>
<evidence type="ECO:0000256" key="1">
    <source>
        <dbReference type="SAM" id="MobiDB-lite"/>
    </source>
</evidence>
<name>A0ABQ2I795_9MICO</name>
<organism evidence="2 3">
    <name type="scientific">Terrabacter tumescens</name>
    <dbReference type="NCBI Taxonomy" id="60443"/>
    <lineage>
        <taxon>Bacteria</taxon>
        <taxon>Bacillati</taxon>
        <taxon>Actinomycetota</taxon>
        <taxon>Actinomycetes</taxon>
        <taxon>Micrococcales</taxon>
        <taxon>Intrasporangiaceae</taxon>
        <taxon>Terrabacter</taxon>
    </lineage>
</organism>
<dbReference type="EMBL" id="BMNZ01000005">
    <property type="protein sequence ID" value="GGM99591.1"/>
    <property type="molecule type" value="Genomic_DNA"/>
</dbReference>
<accession>A0ABQ2I795</accession>
<comment type="caution">
    <text evidence="2">The sequence shown here is derived from an EMBL/GenBank/DDBJ whole genome shotgun (WGS) entry which is preliminary data.</text>
</comment>
<evidence type="ECO:0000313" key="3">
    <source>
        <dbReference type="Proteomes" id="UP000623461"/>
    </source>
</evidence>
<reference evidence="3" key="1">
    <citation type="journal article" date="2019" name="Int. J. Syst. Evol. Microbiol.">
        <title>The Global Catalogue of Microorganisms (GCM) 10K type strain sequencing project: providing services to taxonomists for standard genome sequencing and annotation.</title>
        <authorList>
            <consortium name="The Broad Institute Genomics Platform"/>
            <consortium name="The Broad Institute Genome Sequencing Center for Infectious Disease"/>
            <person name="Wu L."/>
            <person name="Ma J."/>
        </authorList>
    </citation>
    <scope>NUCLEOTIDE SEQUENCE [LARGE SCALE GENOMIC DNA]</scope>
    <source>
        <strain evidence="3">JCM 1365</strain>
    </source>
</reference>
<keyword evidence="3" id="KW-1185">Reference proteome</keyword>
<dbReference type="Proteomes" id="UP000623461">
    <property type="component" value="Unassembled WGS sequence"/>
</dbReference>
<feature type="region of interest" description="Disordered" evidence="1">
    <location>
        <begin position="81"/>
        <end position="107"/>
    </location>
</feature>